<dbReference type="EMBL" id="SLXO01000001">
    <property type="protein sequence ID" value="TCP38397.1"/>
    <property type="molecule type" value="Genomic_DNA"/>
</dbReference>
<evidence type="ECO:0000313" key="2">
    <source>
        <dbReference type="EMBL" id="TCP38397.1"/>
    </source>
</evidence>
<name>A0A4R2PRN6_RHOSA</name>
<feature type="compositionally biased region" description="Basic and acidic residues" evidence="1">
    <location>
        <begin position="1"/>
        <end position="10"/>
    </location>
</feature>
<gene>
    <name evidence="2" type="ORF">EV659_101301</name>
</gene>
<dbReference type="InParanoid" id="A0A4R2PRN6"/>
<feature type="region of interest" description="Disordered" evidence="1">
    <location>
        <begin position="150"/>
        <end position="190"/>
    </location>
</feature>
<dbReference type="AlphaFoldDB" id="A0A4R2PRN6"/>
<proteinExistence type="predicted"/>
<organism evidence="2 3">
    <name type="scientific">Rhodothalassium salexigens DSM 2132</name>
    <dbReference type="NCBI Taxonomy" id="1188247"/>
    <lineage>
        <taxon>Bacteria</taxon>
        <taxon>Pseudomonadati</taxon>
        <taxon>Pseudomonadota</taxon>
        <taxon>Alphaproteobacteria</taxon>
        <taxon>Rhodothalassiales</taxon>
        <taxon>Rhodothalassiaceae</taxon>
        <taxon>Rhodothalassium</taxon>
    </lineage>
</organism>
<evidence type="ECO:0000313" key="3">
    <source>
        <dbReference type="Proteomes" id="UP000295399"/>
    </source>
</evidence>
<sequence>MAQDGREGAARRGCGRRPWGLFDPLGGCGPPPPPPRRSVAADRQGGHGVGGMWQCAILPLQTALLRCNIKTASSRGDPPQRMNWPGLVPGLFLSGRQPPGFVLASAAGPGPQAKRQPCPVSGRPVCSAPRRAAPFSGSVSAADRWFGQVSRGAKSARRRAAHTDDPGQYDTCRPRRPSPKRSGRIAARSTGPGMILRLANFAPHNQAKKWRQRGCNRLRAHKHHPNRQRSGPGVPSKPRAALCGWGRGNARPGSALAGRDGAGFCA</sequence>
<protein>
    <submittedName>
        <fullName evidence="2">Uncharacterized protein</fullName>
    </submittedName>
</protein>
<feature type="region of interest" description="Disordered" evidence="1">
    <location>
        <begin position="1"/>
        <end position="45"/>
    </location>
</feature>
<dbReference type="Proteomes" id="UP000295399">
    <property type="component" value="Unassembled WGS sequence"/>
</dbReference>
<feature type="compositionally biased region" description="Basic residues" evidence="1">
    <location>
        <begin position="174"/>
        <end position="183"/>
    </location>
</feature>
<reference evidence="2 3" key="1">
    <citation type="submission" date="2019-03" db="EMBL/GenBank/DDBJ databases">
        <title>Genomic Encyclopedia of Type Strains, Phase IV (KMG-IV): sequencing the most valuable type-strain genomes for metagenomic binning, comparative biology and taxonomic classification.</title>
        <authorList>
            <person name="Goeker M."/>
        </authorList>
    </citation>
    <scope>NUCLEOTIDE SEQUENCE [LARGE SCALE GENOMIC DNA]</scope>
    <source>
        <strain evidence="2 3">DSM 2132</strain>
    </source>
</reference>
<comment type="caution">
    <text evidence="2">The sequence shown here is derived from an EMBL/GenBank/DDBJ whole genome shotgun (WGS) entry which is preliminary data.</text>
</comment>
<keyword evidence="3" id="KW-1185">Reference proteome</keyword>
<accession>A0A4R2PRN6</accession>
<evidence type="ECO:0000256" key="1">
    <source>
        <dbReference type="SAM" id="MobiDB-lite"/>
    </source>
</evidence>